<evidence type="ECO:0000313" key="1">
    <source>
        <dbReference type="EMBL" id="QZE13740.1"/>
    </source>
</evidence>
<gene>
    <name evidence="1" type="ORF">K4L44_14405</name>
</gene>
<dbReference type="Proteomes" id="UP000826212">
    <property type="component" value="Chromosome"/>
</dbReference>
<proteinExistence type="predicted"/>
<keyword evidence="2" id="KW-1185">Reference proteome</keyword>
<accession>A0AC61NHL1</accession>
<protein>
    <submittedName>
        <fullName evidence="1">DUF2723 domain-containing protein</fullName>
    </submittedName>
</protein>
<evidence type="ECO:0000313" key="2">
    <source>
        <dbReference type="Proteomes" id="UP000826212"/>
    </source>
</evidence>
<name>A0AC61NHL1_9BACT</name>
<dbReference type="EMBL" id="CP081303">
    <property type="protein sequence ID" value="QZE13740.1"/>
    <property type="molecule type" value="Genomic_DNA"/>
</dbReference>
<sequence length="1010" mass="116203">MTNKCKNTQIGWALFTFSLIVYLLTLSPTVSFWDCGEFLASANKLEVGHPPGAPLYLIISRVFASLGTNAHNSTILINAVSAVSSAATVMFLYWTIVLILDSGCLENKKTYRAKQIGATIGALTFAFTDTFWFSAVEAEVYALSSLFTSLVFWSILKWRESGDTIYSRWILLIFYFIGLSIGVHLLNLLAIPAIVFVVYQHHYEVRFKNSIIALLISAAFVLFVNYGIIPGIPLITSKLEFFAVNTLSLPKHTGIFIFISLFLLSFIFFNRYSLSRDKVKLNLWFNSFALIVLGYSCYTTIVVRTAANPPLNENAPSDMFRLQEYLNREQYGSRPLFYGNYYTAPVIGHKEGSPKYFYESGKYVKYTGSYTPKYDQRFNTFFPRMYSSRGQHPKVYESWTDQNGKWLNITESGLTRKVYRPSQIDNFTFFSTYQLGHMYFRYFMWNFVGRQNEVQGYGDALYGNWISGIPALDKLMVGEQSLRPDNKNTSKSHNTYLFLPLILGLIGLYIQATTKSKEAKDFNPLVLLFIATGIAIVVYLNQTPLQARERDYAYVGSFYTFSIWIGLGAFYLLEIATKTKSVLYLYITGLLLLLIPARVLQQNWNDHDRSRRFLAKNIAKNTLALLSKDAILFTYGDNDTFPLWYLQEVQDTRTDIRVCNTSLLSTNWYIEQMQRKVYDSSPLPIIFMKGKGAKDIRDYIPVISRLEKPFLIDPLMHQWIGSKDIRTKVKMQSGKRIDYIPSKTVALPINKNDILKGFLKDYVKGQEIKDTLFIPLKGNGIMKSDLMILNMLSNYHWERPLVFDPSALEGIQLDLKKLVRFDGLTYTLVPFKFDSTEKLVGQYNEKNLLGNLSKYQWEQLGEKDVFWDDTSIRTLKSAKVKQAYANTLVKLMENKSSASVKTLWLDYRKYILDTPGMIGDEDTPFAAKLLDKGYTEEGEELINKIFNHSYQWIQYYISLPDYLSNSYQDRVQKNVSTLSNCVQIVRQQNNHSKLEKELNMKLDLLIQELE</sequence>
<organism evidence="1 2">
    <name type="scientific">Halosquirtibacter laminarini</name>
    <dbReference type="NCBI Taxonomy" id="3374600"/>
    <lineage>
        <taxon>Bacteria</taxon>
        <taxon>Pseudomonadati</taxon>
        <taxon>Bacteroidota</taxon>
        <taxon>Bacteroidia</taxon>
        <taxon>Marinilabiliales</taxon>
        <taxon>Prolixibacteraceae</taxon>
        <taxon>Halosquirtibacter</taxon>
    </lineage>
</organism>
<reference evidence="1" key="1">
    <citation type="submission" date="2021-08" db="EMBL/GenBank/DDBJ databases">
        <title>Novel anaerobic bacterium isolated from sea squirt in East Sea, Republic of Korea.</title>
        <authorList>
            <person name="Nguyen T.H."/>
            <person name="Li Z."/>
            <person name="Lee Y.-J."/>
            <person name="Ko J."/>
            <person name="Kim S.-G."/>
        </authorList>
    </citation>
    <scope>NUCLEOTIDE SEQUENCE</scope>
    <source>
        <strain evidence="1">KCTC 25031</strain>
    </source>
</reference>